<protein>
    <submittedName>
        <fullName evidence="2">Uncharacterized protein</fullName>
    </submittedName>
</protein>
<comment type="caution">
    <text evidence="2">The sequence shown here is derived from an EMBL/GenBank/DDBJ whole genome shotgun (WGS) entry which is preliminary data.</text>
</comment>
<proteinExistence type="predicted"/>
<name>A0ABQ5CPW3_9ASTR</name>
<evidence type="ECO:0000256" key="1">
    <source>
        <dbReference type="SAM" id="MobiDB-lite"/>
    </source>
</evidence>
<reference evidence="2" key="1">
    <citation type="journal article" date="2022" name="Int. J. Mol. Sci.">
        <title>Draft Genome of Tanacetum Coccineum: Genomic Comparison of Closely Related Tanacetum-Family Plants.</title>
        <authorList>
            <person name="Yamashiro T."/>
            <person name="Shiraishi A."/>
            <person name="Nakayama K."/>
            <person name="Satake H."/>
        </authorList>
    </citation>
    <scope>NUCLEOTIDE SEQUENCE</scope>
</reference>
<reference evidence="2" key="2">
    <citation type="submission" date="2022-01" db="EMBL/GenBank/DDBJ databases">
        <authorList>
            <person name="Yamashiro T."/>
            <person name="Shiraishi A."/>
            <person name="Satake H."/>
            <person name="Nakayama K."/>
        </authorList>
    </citation>
    <scope>NUCLEOTIDE SEQUENCE</scope>
</reference>
<feature type="compositionally biased region" description="Polar residues" evidence="1">
    <location>
        <begin position="38"/>
        <end position="52"/>
    </location>
</feature>
<keyword evidence="3" id="KW-1185">Reference proteome</keyword>
<accession>A0ABQ5CPW3</accession>
<feature type="non-terminal residue" evidence="2">
    <location>
        <position position="1"/>
    </location>
</feature>
<sequence length="266" mass="28833">TLPCSSSSDSLSPTTAVTPSDVPGPYTRAAPLSIMYPPTTSKSLSEGSSFDSSTLLSERSSHLITIHSPTPSAGPSRKRCRSPATLVTSDMAAEAATAVKIDVRAEAEVKVERDDEAKDNFKSISRGTIEIRVDVGAEPIVQDDIPRPIMAGRVEEDKRETFMIGLDVEVRAFADERERARLRDRVSMLERSVMRLRDVLSVERERADSVQYCLDESKKGDDNRNGNNGGNGNNGNNNNRDGNHGGNVGGAGLAARECTYKEFLNC</sequence>
<evidence type="ECO:0000313" key="3">
    <source>
        <dbReference type="Proteomes" id="UP001151760"/>
    </source>
</evidence>
<feature type="compositionally biased region" description="Basic and acidic residues" evidence="1">
    <location>
        <begin position="215"/>
        <end position="224"/>
    </location>
</feature>
<dbReference type="EMBL" id="BQNB010014519">
    <property type="protein sequence ID" value="GJT29136.1"/>
    <property type="molecule type" value="Genomic_DNA"/>
</dbReference>
<feature type="compositionally biased region" description="Low complexity" evidence="1">
    <location>
        <begin position="1"/>
        <end position="12"/>
    </location>
</feature>
<feature type="region of interest" description="Disordered" evidence="1">
    <location>
        <begin position="213"/>
        <end position="244"/>
    </location>
</feature>
<gene>
    <name evidence="2" type="ORF">Tco_0909411</name>
</gene>
<dbReference type="Proteomes" id="UP001151760">
    <property type="component" value="Unassembled WGS sequence"/>
</dbReference>
<organism evidence="2 3">
    <name type="scientific">Tanacetum coccineum</name>
    <dbReference type="NCBI Taxonomy" id="301880"/>
    <lineage>
        <taxon>Eukaryota</taxon>
        <taxon>Viridiplantae</taxon>
        <taxon>Streptophyta</taxon>
        <taxon>Embryophyta</taxon>
        <taxon>Tracheophyta</taxon>
        <taxon>Spermatophyta</taxon>
        <taxon>Magnoliopsida</taxon>
        <taxon>eudicotyledons</taxon>
        <taxon>Gunneridae</taxon>
        <taxon>Pentapetalae</taxon>
        <taxon>asterids</taxon>
        <taxon>campanulids</taxon>
        <taxon>Asterales</taxon>
        <taxon>Asteraceae</taxon>
        <taxon>Asteroideae</taxon>
        <taxon>Anthemideae</taxon>
        <taxon>Anthemidinae</taxon>
        <taxon>Tanacetum</taxon>
    </lineage>
</organism>
<evidence type="ECO:0000313" key="2">
    <source>
        <dbReference type="EMBL" id="GJT29136.1"/>
    </source>
</evidence>
<feature type="region of interest" description="Disordered" evidence="1">
    <location>
        <begin position="1"/>
        <end position="52"/>
    </location>
</feature>